<dbReference type="EMBL" id="GGEC01073903">
    <property type="protein sequence ID" value="MBX54387.1"/>
    <property type="molecule type" value="Transcribed_RNA"/>
</dbReference>
<proteinExistence type="predicted"/>
<accession>A0A2P2PI73</accession>
<sequence length="44" mass="4944">MYLVVLCNEMHIIMVRSHKTECGVGVYKTTCFTSSSVLCLDFIA</sequence>
<protein>
    <submittedName>
        <fullName evidence="1">Uncharacterized protein</fullName>
    </submittedName>
</protein>
<organism evidence="1">
    <name type="scientific">Rhizophora mucronata</name>
    <name type="common">Asiatic mangrove</name>
    <dbReference type="NCBI Taxonomy" id="61149"/>
    <lineage>
        <taxon>Eukaryota</taxon>
        <taxon>Viridiplantae</taxon>
        <taxon>Streptophyta</taxon>
        <taxon>Embryophyta</taxon>
        <taxon>Tracheophyta</taxon>
        <taxon>Spermatophyta</taxon>
        <taxon>Magnoliopsida</taxon>
        <taxon>eudicotyledons</taxon>
        <taxon>Gunneridae</taxon>
        <taxon>Pentapetalae</taxon>
        <taxon>rosids</taxon>
        <taxon>fabids</taxon>
        <taxon>Malpighiales</taxon>
        <taxon>Rhizophoraceae</taxon>
        <taxon>Rhizophora</taxon>
    </lineage>
</organism>
<dbReference type="AlphaFoldDB" id="A0A2P2PI73"/>
<evidence type="ECO:0000313" key="1">
    <source>
        <dbReference type="EMBL" id="MBX54387.1"/>
    </source>
</evidence>
<reference evidence="1" key="1">
    <citation type="submission" date="2018-02" db="EMBL/GenBank/DDBJ databases">
        <title>Rhizophora mucronata_Transcriptome.</title>
        <authorList>
            <person name="Meera S.P."/>
            <person name="Sreeshan A."/>
            <person name="Augustine A."/>
        </authorList>
    </citation>
    <scope>NUCLEOTIDE SEQUENCE</scope>
    <source>
        <tissue evidence="1">Leaf</tissue>
    </source>
</reference>
<name>A0A2P2PI73_RHIMU</name>